<proteinExistence type="inferred from homology"/>
<evidence type="ECO:0000313" key="8">
    <source>
        <dbReference type="Proteomes" id="UP001165090"/>
    </source>
</evidence>
<dbReference type="SMART" id="SM00181">
    <property type="entry name" value="EGF"/>
    <property type="match status" value="2"/>
</dbReference>
<comment type="subcellular location">
    <subcellularLocation>
        <location evidence="1">Golgi apparatus membrane</location>
        <topology evidence="1">Single-pass type II membrane protein</topology>
    </subcellularLocation>
</comment>
<dbReference type="PROSITE" id="PS51257">
    <property type="entry name" value="PROKAR_LIPOPROTEIN"/>
    <property type="match status" value="1"/>
</dbReference>
<evidence type="ECO:0000256" key="4">
    <source>
        <dbReference type="PROSITE-ProRule" id="PRU00076"/>
    </source>
</evidence>
<keyword evidence="5" id="KW-0732">Signal</keyword>
<comment type="caution">
    <text evidence="7">The sequence shown here is derived from an EMBL/GenBank/DDBJ whole genome shotgun (WGS) entry which is preliminary data.</text>
</comment>
<feature type="domain" description="EGF-like" evidence="6">
    <location>
        <begin position="202"/>
        <end position="240"/>
    </location>
</feature>
<accession>A0ABQ5SJI3</accession>
<feature type="signal peptide" evidence="5">
    <location>
        <begin position="1"/>
        <end position="21"/>
    </location>
</feature>
<evidence type="ECO:0000256" key="3">
    <source>
        <dbReference type="ARBA" id="ARBA00023034"/>
    </source>
</evidence>
<evidence type="ECO:0000259" key="6">
    <source>
        <dbReference type="PROSITE" id="PS50026"/>
    </source>
</evidence>
<feature type="disulfide bond" evidence="4">
    <location>
        <begin position="230"/>
        <end position="239"/>
    </location>
</feature>
<name>A0ABQ5SJI3_9CHLO</name>
<feature type="chain" id="PRO_5045515833" description="EGF-like domain-containing protein" evidence="5">
    <location>
        <begin position="22"/>
        <end position="652"/>
    </location>
</feature>
<feature type="disulfide bond" evidence="4">
    <location>
        <begin position="55"/>
        <end position="64"/>
    </location>
</feature>
<comment type="similarity">
    <text evidence="2">Belongs to the glycosyltransferase 47 family.</text>
</comment>
<feature type="domain" description="EGF-like" evidence="6">
    <location>
        <begin position="32"/>
        <end position="65"/>
    </location>
</feature>
<sequence length="652" mass="75061">MLVRDGLVALLMLTGCQTLYGVKILPVGIVKERKPCSGGCGRRGHCNYEEGRCECPWGYIGPSCEVDRMAVCRQTPDDPGSCGFIMPKNCECYRECFRLYCHYGTDTNICANQMWGADAFDASCWLYGSEERGPATDRPQDSSLYPENPEQETVWFGRIPEMLGRTNYSDEELRLEDPGRRYRSPWDRPWLVWHRAANIAKPLSMCNNTCANGRGFCIQRPGSPDPECSCHFGFKGPDCSKEDPTTCWFSPTCSGRGQCRSGFCHCHDGSWGWGCHRSAAYHPVTPGTVPDLRSKARLKIYIYELPWEIAFPFEVQEEIYTRDNIYTGYEQFMQYFLMDDSVRTENPWEANLFYVPALAYFYAENVRNSQWQIKAVIDHIRQQWPFYNRSGGRDHFVFMPGDRASCHSDRWLQDEIIKVVHFGMQKRNLTWFGIENKDYGCIQTKRDLVVPSRSVKMGPLLPKTTTSYYQWLVANRGYDGKRTLLFFFAGGVGDATEYSGGARLAIKLLLQNLTSPPADVKFFEGNIGDAYHGLLQTCKFCIAPYGHGWGIRLVHAIHFGCIPVIIQDNVYQPFEDFLPYEEFSVRMRLADVPHMVELLRTYTEDQLAKLRLGLAKYYRAFIWERKFDGLAYEWTLAGLQRRAYHLDGEYFH</sequence>
<comment type="caution">
    <text evidence="4">Lacks conserved residue(s) required for the propagation of feature annotation.</text>
</comment>
<dbReference type="PROSITE" id="PS01186">
    <property type="entry name" value="EGF_2"/>
    <property type="match status" value="2"/>
</dbReference>
<protein>
    <recommendedName>
        <fullName evidence="6">EGF-like domain-containing protein</fullName>
    </recommendedName>
</protein>
<keyword evidence="3" id="KW-0333">Golgi apparatus</keyword>
<dbReference type="InterPro" id="IPR000742">
    <property type="entry name" value="EGF"/>
</dbReference>
<dbReference type="Pfam" id="PF03016">
    <property type="entry name" value="Exostosin_GT47"/>
    <property type="match status" value="1"/>
</dbReference>
<feature type="disulfide bond" evidence="4">
    <location>
        <begin position="36"/>
        <end position="46"/>
    </location>
</feature>
<gene>
    <name evidence="7" type="ORF">VaNZ11_014306</name>
</gene>
<evidence type="ECO:0000256" key="2">
    <source>
        <dbReference type="ARBA" id="ARBA00010271"/>
    </source>
</evidence>
<evidence type="ECO:0000256" key="1">
    <source>
        <dbReference type="ARBA" id="ARBA00004323"/>
    </source>
</evidence>
<organism evidence="7 8">
    <name type="scientific">Volvox africanus</name>
    <dbReference type="NCBI Taxonomy" id="51714"/>
    <lineage>
        <taxon>Eukaryota</taxon>
        <taxon>Viridiplantae</taxon>
        <taxon>Chlorophyta</taxon>
        <taxon>core chlorophytes</taxon>
        <taxon>Chlorophyceae</taxon>
        <taxon>CS clade</taxon>
        <taxon>Chlamydomonadales</taxon>
        <taxon>Volvocaceae</taxon>
        <taxon>Volvox</taxon>
    </lineage>
</organism>
<keyword evidence="8" id="KW-1185">Reference proteome</keyword>
<evidence type="ECO:0000313" key="7">
    <source>
        <dbReference type="EMBL" id="GLI69638.1"/>
    </source>
</evidence>
<dbReference type="EMBL" id="BSDZ01000086">
    <property type="protein sequence ID" value="GLI69638.1"/>
    <property type="molecule type" value="Genomic_DNA"/>
</dbReference>
<dbReference type="PROSITE" id="PS50026">
    <property type="entry name" value="EGF_3"/>
    <property type="match status" value="2"/>
</dbReference>
<dbReference type="PROSITE" id="PS00022">
    <property type="entry name" value="EGF_1"/>
    <property type="match status" value="2"/>
</dbReference>
<dbReference type="Proteomes" id="UP001165090">
    <property type="component" value="Unassembled WGS sequence"/>
</dbReference>
<dbReference type="InterPro" id="IPR040911">
    <property type="entry name" value="Exostosin_GT47"/>
</dbReference>
<keyword evidence="4" id="KW-0245">EGF-like domain</keyword>
<dbReference type="PANTHER" id="PTHR11062:SF376">
    <property type="entry name" value="EXOSTOSIN FAMILY PROTEIN"/>
    <property type="match status" value="1"/>
</dbReference>
<evidence type="ECO:0000256" key="5">
    <source>
        <dbReference type="SAM" id="SignalP"/>
    </source>
</evidence>
<dbReference type="PANTHER" id="PTHR11062">
    <property type="entry name" value="EXOSTOSIN HEPARAN SULFATE GLYCOSYLTRANSFERASE -RELATED"/>
    <property type="match status" value="1"/>
</dbReference>
<keyword evidence="4" id="KW-1015">Disulfide bond</keyword>
<reference evidence="7 8" key="1">
    <citation type="journal article" date="2023" name="IScience">
        <title>Expanded male sex-determining region conserved during the evolution of homothallism in the green alga Volvox.</title>
        <authorList>
            <person name="Yamamoto K."/>
            <person name="Matsuzaki R."/>
            <person name="Mahakham W."/>
            <person name="Heman W."/>
            <person name="Sekimoto H."/>
            <person name="Kawachi M."/>
            <person name="Minakuchi Y."/>
            <person name="Toyoda A."/>
            <person name="Nozaki H."/>
        </authorList>
    </citation>
    <scope>NUCLEOTIDE SEQUENCE [LARGE SCALE GENOMIC DNA]</scope>
    <source>
        <strain evidence="7 8">NIES-4468</strain>
    </source>
</reference>
<dbReference type="InterPro" id="IPR004263">
    <property type="entry name" value="Exostosin"/>
</dbReference>